<name>A0A397VGF8_9GLOM</name>
<dbReference type="OrthoDB" id="2350349at2759"/>
<accession>A0A397VGF8</accession>
<dbReference type="Proteomes" id="UP000266673">
    <property type="component" value="Unassembled WGS sequence"/>
</dbReference>
<keyword evidence="2" id="KW-1185">Reference proteome</keyword>
<evidence type="ECO:0000313" key="2">
    <source>
        <dbReference type="Proteomes" id="UP000266673"/>
    </source>
</evidence>
<protein>
    <submittedName>
        <fullName evidence="1">Uncharacterized protein</fullName>
    </submittedName>
</protein>
<reference evidence="1 2" key="1">
    <citation type="submission" date="2018-06" db="EMBL/GenBank/DDBJ databases">
        <title>Comparative genomics reveals the genomic features of Rhizophagus irregularis, R. cerebriforme, R. diaphanum and Gigaspora rosea, and their symbiotic lifestyle signature.</title>
        <authorList>
            <person name="Morin E."/>
            <person name="San Clemente H."/>
            <person name="Chen E.C.H."/>
            <person name="De La Providencia I."/>
            <person name="Hainaut M."/>
            <person name="Kuo A."/>
            <person name="Kohler A."/>
            <person name="Murat C."/>
            <person name="Tang N."/>
            <person name="Roy S."/>
            <person name="Loubradou J."/>
            <person name="Henrissat B."/>
            <person name="Grigoriev I.V."/>
            <person name="Corradi N."/>
            <person name="Roux C."/>
            <person name="Martin F.M."/>
        </authorList>
    </citation>
    <scope>NUCLEOTIDE SEQUENCE [LARGE SCALE GENOMIC DNA]</scope>
    <source>
        <strain evidence="1 2">DAOM 194757</strain>
    </source>
</reference>
<dbReference type="EMBL" id="QKWP01000354">
    <property type="protein sequence ID" value="RIB21555.1"/>
    <property type="molecule type" value="Genomic_DNA"/>
</dbReference>
<comment type="caution">
    <text evidence="1">The sequence shown here is derived from an EMBL/GenBank/DDBJ whole genome shotgun (WGS) entry which is preliminary data.</text>
</comment>
<sequence>MIRYLRSDATHLFAEDIQDIIKAKDLMKWALEAMANKYKISSRRIYQIWRSAHLPIDPKDIKLSLKETGSIQQADPIECNVISENKVKKTGGNKPKSIHISDAKDLCKNDNEIPGTKKDIISPTKSSEDVLDLFKRTNNDIEKIRASSRVLISK</sequence>
<gene>
    <name evidence="1" type="ORF">C2G38_2176290</name>
</gene>
<proteinExistence type="predicted"/>
<organism evidence="1 2">
    <name type="scientific">Gigaspora rosea</name>
    <dbReference type="NCBI Taxonomy" id="44941"/>
    <lineage>
        <taxon>Eukaryota</taxon>
        <taxon>Fungi</taxon>
        <taxon>Fungi incertae sedis</taxon>
        <taxon>Mucoromycota</taxon>
        <taxon>Glomeromycotina</taxon>
        <taxon>Glomeromycetes</taxon>
        <taxon>Diversisporales</taxon>
        <taxon>Gigasporaceae</taxon>
        <taxon>Gigaspora</taxon>
    </lineage>
</organism>
<dbReference type="AlphaFoldDB" id="A0A397VGF8"/>
<evidence type="ECO:0000313" key="1">
    <source>
        <dbReference type="EMBL" id="RIB21555.1"/>
    </source>
</evidence>